<dbReference type="EMBL" id="LGTL01000012">
    <property type="protein sequence ID" value="KPA78983.1"/>
    <property type="molecule type" value="Genomic_DNA"/>
</dbReference>
<evidence type="ECO:0000259" key="2">
    <source>
        <dbReference type="Pfam" id="PF01764"/>
    </source>
</evidence>
<dbReference type="InterPro" id="IPR002921">
    <property type="entry name" value="Fungal_lipase-type"/>
</dbReference>
<accession>A0A0M9FZ70</accession>
<dbReference type="VEuPathDB" id="TriTrypDB:LpyrH10_12_2250"/>
<feature type="signal peptide" evidence="1">
    <location>
        <begin position="1"/>
        <end position="26"/>
    </location>
</feature>
<dbReference type="Proteomes" id="UP000037923">
    <property type="component" value="Unassembled WGS sequence"/>
</dbReference>
<dbReference type="AlphaFoldDB" id="A0A0M9FZ70"/>
<dbReference type="GeneID" id="26906337"/>
<feature type="chain" id="PRO_5005836007" evidence="1">
    <location>
        <begin position="27"/>
        <end position="327"/>
    </location>
</feature>
<dbReference type="OMA" id="PEYWISS"/>
<proteinExistence type="predicted"/>
<feature type="domain" description="Fungal lipase-type" evidence="2">
    <location>
        <begin position="94"/>
        <end position="239"/>
    </location>
</feature>
<dbReference type="CDD" id="cd00519">
    <property type="entry name" value="Lipase_3"/>
    <property type="match status" value="1"/>
</dbReference>
<organism evidence="3 4">
    <name type="scientific">Leptomonas pyrrhocoris</name>
    <name type="common">Firebug parasite</name>
    <dbReference type="NCBI Taxonomy" id="157538"/>
    <lineage>
        <taxon>Eukaryota</taxon>
        <taxon>Discoba</taxon>
        <taxon>Euglenozoa</taxon>
        <taxon>Kinetoplastea</taxon>
        <taxon>Metakinetoplastina</taxon>
        <taxon>Trypanosomatida</taxon>
        <taxon>Trypanosomatidae</taxon>
        <taxon>Leishmaniinae</taxon>
        <taxon>Leptomonas</taxon>
    </lineage>
</organism>
<dbReference type="SUPFAM" id="SSF53474">
    <property type="entry name" value="alpha/beta-Hydrolases"/>
    <property type="match status" value="1"/>
</dbReference>
<dbReference type="RefSeq" id="XP_015657422.1">
    <property type="nucleotide sequence ID" value="XM_015804288.1"/>
</dbReference>
<dbReference type="OrthoDB" id="257725at2759"/>
<evidence type="ECO:0000313" key="3">
    <source>
        <dbReference type="EMBL" id="KPA78983.1"/>
    </source>
</evidence>
<evidence type="ECO:0000256" key="1">
    <source>
        <dbReference type="SAM" id="SignalP"/>
    </source>
</evidence>
<dbReference type="PROSITE" id="PS51257">
    <property type="entry name" value="PROKAR_LIPOPROTEIN"/>
    <property type="match status" value="1"/>
</dbReference>
<sequence>MGRRSATRLLLCTAVLLACCLCGCAARREFSEVEAMRYHYYEAASYCGASEVNRWTCARVCSNVPGFETYAVLDNDDYGTQGFVGVDHNNSQIVVAYRGSSDLENWLMDLLALPTPYDNEWSCGDACEVHMGFMRSYDSLRTEMHHAVQTLLGTYPNYGIVVTGHSLGGAMATLAAAGLQEVLNEGNFTPAPQPVTLYTYGSPRVGNAAFVQWVTDLLSNGASYRVTHERDPVVRLPPISWGYAHLPGEVFYRHDAVSSRVMCVDTVTQPDKKCSIGMFSVIVSDHLNYMGEYTGCDSDSLQARAPVPALPKRLYLLILWEYVKYIF</sequence>
<comment type="caution">
    <text evidence="3">The sequence shown here is derived from an EMBL/GenBank/DDBJ whole genome shotgun (WGS) entry which is preliminary data.</text>
</comment>
<dbReference type="InterPro" id="IPR051218">
    <property type="entry name" value="Sec_MonoDiacylglyc_Lipase"/>
</dbReference>
<dbReference type="Pfam" id="PF01764">
    <property type="entry name" value="Lipase_3"/>
    <property type="match status" value="1"/>
</dbReference>
<keyword evidence="1" id="KW-0732">Signal</keyword>
<dbReference type="PANTHER" id="PTHR45856">
    <property type="entry name" value="ALPHA/BETA-HYDROLASES SUPERFAMILY PROTEIN"/>
    <property type="match status" value="1"/>
</dbReference>
<keyword evidence="4" id="KW-1185">Reference proteome</keyword>
<reference evidence="3 4" key="1">
    <citation type="submission" date="2015-07" db="EMBL/GenBank/DDBJ databases">
        <title>High-quality genome of monoxenous trypanosomatid Leptomonas pyrrhocoris.</title>
        <authorList>
            <person name="Flegontov P."/>
            <person name="Butenko A."/>
            <person name="Firsov S."/>
            <person name="Vlcek C."/>
            <person name="Logacheva M.D."/>
            <person name="Field M."/>
            <person name="Filatov D."/>
            <person name="Flegontova O."/>
            <person name="Gerasimov E."/>
            <person name="Jackson A.P."/>
            <person name="Kelly S."/>
            <person name="Opperdoes F."/>
            <person name="O'Reilly A."/>
            <person name="Votypka J."/>
            <person name="Yurchenko V."/>
            <person name="Lukes J."/>
        </authorList>
    </citation>
    <scope>NUCLEOTIDE SEQUENCE [LARGE SCALE GENOMIC DNA]</scope>
    <source>
        <strain evidence="3">H10</strain>
    </source>
</reference>
<name>A0A0M9FZ70_LEPPY</name>
<dbReference type="InterPro" id="IPR029058">
    <property type="entry name" value="AB_hydrolase_fold"/>
</dbReference>
<dbReference type="GO" id="GO:0006629">
    <property type="term" value="P:lipid metabolic process"/>
    <property type="evidence" value="ECO:0007669"/>
    <property type="project" value="InterPro"/>
</dbReference>
<dbReference type="PANTHER" id="PTHR45856:SF25">
    <property type="entry name" value="FUNGAL LIPASE-LIKE DOMAIN-CONTAINING PROTEIN"/>
    <property type="match status" value="1"/>
</dbReference>
<gene>
    <name evidence="3" type="ORF">ABB37_06047</name>
</gene>
<dbReference type="Gene3D" id="3.40.50.1820">
    <property type="entry name" value="alpha/beta hydrolase"/>
    <property type="match status" value="1"/>
</dbReference>
<evidence type="ECO:0000313" key="4">
    <source>
        <dbReference type="Proteomes" id="UP000037923"/>
    </source>
</evidence>
<protein>
    <submittedName>
        <fullName evidence="3">Lipase-like protein</fullName>
    </submittedName>
</protein>